<name>A0ABQ6DVY6_9GAMM</name>
<dbReference type="PANTHER" id="PTHR45458">
    <property type="entry name" value="SHORT-CHAIN DEHYDROGENASE/REDUCTASE SDR"/>
    <property type="match status" value="1"/>
</dbReference>
<reference evidence="2" key="1">
    <citation type="journal article" date="2019" name="Int. J. Syst. Evol. Microbiol.">
        <title>The Global Catalogue of Microorganisms (GCM) 10K type strain sequencing project: providing services to taxonomists for standard genome sequencing and annotation.</title>
        <authorList>
            <consortium name="The Broad Institute Genomics Platform"/>
            <consortium name="The Broad Institute Genome Sequencing Center for Infectious Disease"/>
            <person name="Wu L."/>
            <person name="Ma J."/>
        </authorList>
    </citation>
    <scope>NUCLEOTIDE SEQUENCE [LARGE SCALE GENOMIC DNA]</scope>
    <source>
        <strain evidence="2">NBRC 103166</strain>
    </source>
</reference>
<dbReference type="Pfam" id="PF00106">
    <property type="entry name" value="adh_short"/>
    <property type="match status" value="1"/>
</dbReference>
<dbReference type="InterPro" id="IPR036291">
    <property type="entry name" value="NAD(P)-bd_dom_sf"/>
</dbReference>
<protein>
    <submittedName>
        <fullName evidence="1">Short-chain dehydrogenase</fullName>
    </submittedName>
</protein>
<gene>
    <name evidence="1" type="ORF">GCM10007916_02500</name>
</gene>
<dbReference type="InterPro" id="IPR052184">
    <property type="entry name" value="SDR_enzymes"/>
</dbReference>
<dbReference type="EMBL" id="BSPQ01000001">
    <property type="protein sequence ID" value="GLS89183.1"/>
    <property type="molecule type" value="Genomic_DNA"/>
</dbReference>
<dbReference type="PANTHER" id="PTHR45458:SF1">
    <property type="entry name" value="SHORT CHAIN DEHYDROGENASE"/>
    <property type="match status" value="1"/>
</dbReference>
<sequence length="245" mass="27475">MKNQTTLIIGANSGIARALAIQIATQEKNTQLIVISRNSDFYQQKIFNDSAVFTVADYQEETIKKVIQQVWEVSRTHIAQVFICHGVLHTDRIKPEKKLQDFSAENLSELMLSNAITPLLWLKRLTPMLSGNNPCKVVFFSARVGSISDNRLGGWYSYRASKAALNMLIKSTSIELARSAKNIKLISFHPGTTDTPLSKPFQKNVPEDKLFSSDFVATQLQKIVINSDIDGQASFIDWQGEAIPW</sequence>
<comment type="caution">
    <text evidence="1">The sequence shown here is derived from an EMBL/GenBank/DDBJ whole genome shotgun (WGS) entry which is preliminary data.</text>
</comment>
<dbReference type="PRINTS" id="PR00081">
    <property type="entry name" value="GDHRDH"/>
</dbReference>
<evidence type="ECO:0000313" key="2">
    <source>
        <dbReference type="Proteomes" id="UP001157353"/>
    </source>
</evidence>
<accession>A0ABQ6DVY6</accession>
<evidence type="ECO:0000313" key="1">
    <source>
        <dbReference type="EMBL" id="GLS89183.1"/>
    </source>
</evidence>
<dbReference type="InterPro" id="IPR002347">
    <property type="entry name" value="SDR_fam"/>
</dbReference>
<proteinExistence type="predicted"/>
<dbReference type="RefSeq" id="WP_284202297.1">
    <property type="nucleotide sequence ID" value="NZ_BSPQ01000001.1"/>
</dbReference>
<dbReference type="Proteomes" id="UP001157353">
    <property type="component" value="Unassembled WGS sequence"/>
</dbReference>
<dbReference type="SUPFAM" id="SSF51735">
    <property type="entry name" value="NAD(P)-binding Rossmann-fold domains"/>
    <property type="match status" value="1"/>
</dbReference>
<keyword evidence="2" id="KW-1185">Reference proteome</keyword>
<organism evidence="1 2">
    <name type="scientific">Psychromonas marina</name>
    <dbReference type="NCBI Taxonomy" id="88364"/>
    <lineage>
        <taxon>Bacteria</taxon>
        <taxon>Pseudomonadati</taxon>
        <taxon>Pseudomonadota</taxon>
        <taxon>Gammaproteobacteria</taxon>
        <taxon>Alteromonadales</taxon>
        <taxon>Psychromonadaceae</taxon>
        <taxon>Psychromonas</taxon>
    </lineage>
</organism>
<dbReference type="Gene3D" id="3.40.50.720">
    <property type="entry name" value="NAD(P)-binding Rossmann-like Domain"/>
    <property type="match status" value="1"/>
</dbReference>